<evidence type="ECO:0000256" key="1">
    <source>
        <dbReference type="SAM" id="MobiDB-lite"/>
    </source>
</evidence>
<proteinExistence type="predicted"/>
<sequence>MFELILLYIIGFSDYKEEPTVVDVIDLAATTPVANQDESKTKDLPRTSGDKTSTPGQLVRAPRQPPEKSDDAPYIFDKNYKSSSWYPLRDYEKTILEKALERSDRKDLKEYPPTMVAFTIVDGQFVIVYEVKKPDGKVLYPMVTLIEKGQTFGSPWKPKLLKADDMKPF</sequence>
<evidence type="ECO:0000313" key="3">
    <source>
        <dbReference type="Proteomes" id="UP000031668"/>
    </source>
</evidence>
<dbReference type="AlphaFoldDB" id="A0A0C2NCJ7"/>
<keyword evidence="3" id="KW-1185">Reference proteome</keyword>
<evidence type="ECO:0000313" key="2">
    <source>
        <dbReference type="EMBL" id="KII74015.1"/>
    </source>
</evidence>
<organism evidence="2 3">
    <name type="scientific">Thelohanellus kitauei</name>
    <name type="common">Myxosporean</name>
    <dbReference type="NCBI Taxonomy" id="669202"/>
    <lineage>
        <taxon>Eukaryota</taxon>
        <taxon>Metazoa</taxon>
        <taxon>Cnidaria</taxon>
        <taxon>Myxozoa</taxon>
        <taxon>Myxosporea</taxon>
        <taxon>Bivalvulida</taxon>
        <taxon>Platysporina</taxon>
        <taxon>Myxobolidae</taxon>
        <taxon>Thelohanellus</taxon>
    </lineage>
</organism>
<protein>
    <submittedName>
        <fullName evidence="2">Uncharacterized protein</fullName>
    </submittedName>
</protein>
<reference evidence="2 3" key="1">
    <citation type="journal article" date="2014" name="Genome Biol. Evol.">
        <title>The genome of the myxosporean Thelohanellus kitauei shows adaptations to nutrient acquisition within its fish host.</title>
        <authorList>
            <person name="Yang Y."/>
            <person name="Xiong J."/>
            <person name="Zhou Z."/>
            <person name="Huo F."/>
            <person name="Miao W."/>
            <person name="Ran C."/>
            <person name="Liu Y."/>
            <person name="Zhang J."/>
            <person name="Feng J."/>
            <person name="Wang M."/>
            <person name="Wang M."/>
            <person name="Wang L."/>
            <person name="Yao B."/>
        </authorList>
    </citation>
    <scope>NUCLEOTIDE SEQUENCE [LARGE SCALE GENOMIC DNA]</scope>
    <source>
        <strain evidence="2">Wuqing</strain>
    </source>
</reference>
<dbReference type="EMBL" id="JWZT01000570">
    <property type="protein sequence ID" value="KII74015.1"/>
    <property type="molecule type" value="Genomic_DNA"/>
</dbReference>
<name>A0A0C2NCJ7_THEKT</name>
<feature type="region of interest" description="Disordered" evidence="1">
    <location>
        <begin position="35"/>
        <end position="73"/>
    </location>
</feature>
<comment type="caution">
    <text evidence="2">The sequence shown here is derived from an EMBL/GenBank/DDBJ whole genome shotgun (WGS) entry which is preliminary data.</text>
</comment>
<feature type="compositionally biased region" description="Basic and acidic residues" evidence="1">
    <location>
        <begin position="37"/>
        <end position="49"/>
    </location>
</feature>
<dbReference type="Proteomes" id="UP000031668">
    <property type="component" value="Unassembled WGS sequence"/>
</dbReference>
<accession>A0A0C2NCJ7</accession>
<gene>
    <name evidence="2" type="ORF">RF11_04158</name>
</gene>